<evidence type="ECO:0000313" key="1">
    <source>
        <dbReference type="EMBL" id="ARI77670.1"/>
    </source>
</evidence>
<dbReference type="KEGG" id="hmn:HM131_12795"/>
<proteinExistence type="predicted"/>
<dbReference type="Pfam" id="PF13040">
    <property type="entry name" value="Fur_reg_FbpB"/>
    <property type="match status" value="1"/>
</dbReference>
<name>A0A1W5ZWL3_9BACI</name>
<evidence type="ECO:0008006" key="3">
    <source>
        <dbReference type="Google" id="ProtNLM"/>
    </source>
</evidence>
<accession>A0A1W5ZWL3</accession>
<dbReference type="STRING" id="402384.HM131_12795"/>
<sequence>MRPNRISFEDLVDQNKQQLLKDQEALDKIEREIDEKHVKKLSLTSYVN</sequence>
<protein>
    <recommendedName>
        <fullName evidence="3">FbpB family small basic protein</fullName>
    </recommendedName>
</protein>
<reference evidence="1 2" key="1">
    <citation type="submission" date="2017-04" db="EMBL/GenBank/DDBJ databases">
        <title>The whole genome sequencing and assembly of Halobacillus mangrovi strain.</title>
        <authorList>
            <person name="Lee S.-J."/>
            <person name="Park M.-K."/>
            <person name="Kim J.-Y."/>
            <person name="Lee Y.-J."/>
            <person name="Yi H."/>
            <person name="Bahn Y.-S."/>
            <person name="Kim J.F."/>
            <person name="Lee D.-W."/>
        </authorList>
    </citation>
    <scope>NUCLEOTIDE SEQUENCE [LARGE SCALE GENOMIC DNA]</scope>
    <source>
        <strain evidence="1 2">KTB 131</strain>
    </source>
</reference>
<dbReference type="EMBL" id="CP020772">
    <property type="protein sequence ID" value="ARI77670.1"/>
    <property type="molecule type" value="Genomic_DNA"/>
</dbReference>
<evidence type="ECO:0000313" key="2">
    <source>
        <dbReference type="Proteomes" id="UP000192527"/>
    </source>
</evidence>
<gene>
    <name evidence="1" type="ORF">HM131_12795</name>
</gene>
<dbReference type="Proteomes" id="UP000192527">
    <property type="component" value="Chromosome"/>
</dbReference>
<dbReference type="InterPro" id="IPR025004">
    <property type="entry name" value="SenN/SenS"/>
</dbReference>
<dbReference type="OrthoDB" id="2991278at2"/>
<keyword evidence="2" id="KW-1185">Reference proteome</keyword>
<dbReference type="AlphaFoldDB" id="A0A1W5ZWL3"/>
<dbReference type="RefSeq" id="WP_085030131.1">
    <property type="nucleotide sequence ID" value="NZ_CP020772.1"/>
</dbReference>
<organism evidence="1 2">
    <name type="scientific">Halobacillus mangrovi</name>
    <dbReference type="NCBI Taxonomy" id="402384"/>
    <lineage>
        <taxon>Bacteria</taxon>
        <taxon>Bacillati</taxon>
        <taxon>Bacillota</taxon>
        <taxon>Bacilli</taxon>
        <taxon>Bacillales</taxon>
        <taxon>Bacillaceae</taxon>
        <taxon>Halobacillus</taxon>
    </lineage>
</organism>